<feature type="domain" description="Outer membrane lipoprotein BamD-like" evidence="4">
    <location>
        <begin position="13"/>
        <end position="197"/>
    </location>
</feature>
<evidence type="ECO:0000256" key="2">
    <source>
        <dbReference type="ARBA" id="ARBA00023136"/>
    </source>
</evidence>
<comment type="caution">
    <text evidence="5">The sequence shown here is derived from an EMBL/GenBank/DDBJ whole genome shotgun (WGS) entry which is preliminary data.</text>
</comment>
<keyword evidence="3" id="KW-0998">Cell outer membrane</keyword>
<organism evidence="5 6">
    <name type="scientific">Puia dinghuensis</name>
    <dbReference type="NCBI Taxonomy" id="1792502"/>
    <lineage>
        <taxon>Bacteria</taxon>
        <taxon>Pseudomonadati</taxon>
        <taxon>Bacteroidota</taxon>
        <taxon>Chitinophagia</taxon>
        <taxon>Chitinophagales</taxon>
        <taxon>Chitinophagaceae</taxon>
        <taxon>Puia</taxon>
    </lineage>
</organism>
<evidence type="ECO:0000313" key="6">
    <source>
        <dbReference type="Proteomes" id="UP000607559"/>
    </source>
</evidence>
<protein>
    <recommendedName>
        <fullName evidence="4">Outer membrane lipoprotein BamD-like domain-containing protein</fullName>
    </recommendedName>
</protein>
<dbReference type="Pfam" id="PF13525">
    <property type="entry name" value="YfiO"/>
    <property type="match status" value="1"/>
</dbReference>
<dbReference type="EMBL" id="BMJC01000006">
    <property type="protein sequence ID" value="GGB22769.1"/>
    <property type="molecule type" value="Genomic_DNA"/>
</dbReference>
<evidence type="ECO:0000259" key="4">
    <source>
        <dbReference type="Pfam" id="PF13525"/>
    </source>
</evidence>
<accession>A0A8J2UIV2</accession>
<keyword evidence="2" id="KW-0472">Membrane</keyword>
<dbReference type="InterPro" id="IPR011990">
    <property type="entry name" value="TPR-like_helical_dom_sf"/>
</dbReference>
<proteinExistence type="predicted"/>
<sequence length="248" mass="29374">MKSNDYDYKLRVADKYYDQKDYNHAQQLFEELFRIFKGSEHFEDIYYKFAYCAYYLKDYANAENLFKGFVENFPNSNKAEEMDYMRAYTFFKQSPKVDLDQTNTTKTIGFMQAFINTHPGSDRQKEATTIIDKCRAKLELKDYKSAQLYYDLAYYKAAGVALTSLMNSYPDSEKSDEYKYLIIKSDYQFALQSVEEKKIERFEIVVTQCNEFVDRFPDSRLNKSVQEYLTISQNNIKSLKNEQAKTAN</sequence>
<name>A0A8J2UIV2_9BACT</name>
<keyword evidence="6" id="KW-1185">Reference proteome</keyword>
<evidence type="ECO:0000256" key="3">
    <source>
        <dbReference type="ARBA" id="ARBA00023237"/>
    </source>
</evidence>
<dbReference type="NCBIfam" id="TIGR03302">
    <property type="entry name" value="OM_YfiO"/>
    <property type="match status" value="1"/>
</dbReference>
<reference evidence="5" key="1">
    <citation type="journal article" date="2014" name="Int. J. Syst. Evol. Microbiol.">
        <title>Complete genome sequence of Corynebacterium casei LMG S-19264T (=DSM 44701T), isolated from a smear-ripened cheese.</title>
        <authorList>
            <consortium name="US DOE Joint Genome Institute (JGI-PGF)"/>
            <person name="Walter F."/>
            <person name="Albersmeier A."/>
            <person name="Kalinowski J."/>
            <person name="Ruckert C."/>
        </authorList>
    </citation>
    <scope>NUCLEOTIDE SEQUENCE</scope>
    <source>
        <strain evidence="5">CGMCC 1.15448</strain>
    </source>
</reference>
<keyword evidence="1" id="KW-0732">Signal</keyword>
<dbReference type="SUPFAM" id="SSF48452">
    <property type="entry name" value="TPR-like"/>
    <property type="match status" value="1"/>
</dbReference>
<gene>
    <name evidence="5" type="ORF">GCM10011511_53400</name>
</gene>
<evidence type="ECO:0000256" key="1">
    <source>
        <dbReference type="ARBA" id="ARBA00022729"/>
    </source>
</evidence>
<evidence type="ECO:0000313" key="5">
    <source>
        <dbReference type="EMBL" id="GGB22769.1"/>
    </source>
</evidence>
<dbReference type="Proteomes" id="UP000607559">
    <property type="component" value="Unassembled WGS sequence"/>
</dbReference>
<dbReference type="InterPro" id="IPR039565">
    <property type="entry name" value="BamD-like"/>
</dbReference>
<dbReference type="InterPro" id="IPR017689">
    <property type="entry name" value="BamD"/>
</dbReference>
<dbReference type="AlphaFoldDB" id="A0A8J2UIV2"/>
<reference evidence="5" key="2">
    <citation type="submission" date="2020-09" db="EMBL/GenBank/DDBJ databases">
        <authorList>
            <person name="Sun Q."/>
            <person name="Zhou Y."/>
        </authorList>
    </citation>
    <scope>NUCLEOTIDE SEQUENCE</scope>
    <source>
        <strain evidence="5">CGMCC 1.15448</strain>
    </source>
</reference>
<dbReference type="Gene3D" id="1.25.40.10">
    <property type="entry name" value="Tetratricopeptide repeat domain"/>
    <property type="match status" value="1"/>
</dbReference>